<protein>
    <submittedName>
        <fullName evidence="7">EGF-like domain containing protein</fullName>
    </submittedName>
</protein>
<accession>A0A9K3M7N2</accession>
<evidence type="ECO:0000256" key="2">
    <source>
        <dbReference type="ARBA" id="ARBA00023157"/>
    </source>
</evidence>
<dbReference type="PROSITE" id="PS00022">
    <property type="entry name" value="EGF_1"/>
    <property type="match status" value="2"/>
</dbReference>
<evidence type="ECO:0000259" key="6">
    <source>
        <dbReference type="PROSITE" id="PS50026"/>
    </source>
</evidence>
<dbReference type="PROSITE" id="PS01186">
    <property type="entry name" value="EGF_2"/>
    <property type="match status" value="1"/>
</dbReference>
<keyword evidence="1" id="KW-0732">Signal</keyword>
<feature type="region of interest" description="Disordered" evidence="4">
    <location>
        <begin position="145"/>
        <end position="189"/>
    </location>
</feature>
<name>A0A9K3M7N2_9STRA</name>
<feature type="compositionally biased region" description="Acidic residues" evidence="4">
    <location>
        <begin position="158"/>
        <end position="181"/>
    </location>
</feature>
<dbReference type="InterPro" id="IPR000742">
    <property type="entry name" value="EGF"/>
</dbReference>
<dbReference type="CDD" id="cd00054">
    <property type="entry name" value="EGF_CA"/>
    <property type="match status" value="1"/>
</dbReference>
<feature type="disulfide bond" evidence="3">
    <location>
        <begin position="41"/>
        <end position="50"/>
    </location>
</feature>
<sequence length="189" mass="20377">MASPTLCLDDYDCLNGGSCDSPFDFLSSDHVDATSTAKCICPPGFGGLRCEQTCPIRCENKGQCDIVDEHGGFDIEYRCICPSGFSGLRCENSQGSVTPLHDVSVVPSTHSQLGTGPIAGITVGIVLVMLLVMSSIIYIVKVSKKKKQERKPSKEESPETENEDAEEERVEEILGLEEGEFVEPKAAIS</sequence>
<keyword evidence="3" id="KW-0245">EGF-like domain</keyword>
<feature type="transmembrane region" description="Helical" evidence="5">
    <location>
        <begin position="118"/>
        <end position="140"/>
    </location>
</feature>
<evidence type="ECO:0000256" key="4">
    <source>
        <dbReference type="SAM" id="MobiDB-lite"/>
    </source>
</evidence>
<dbReference type="GO" id="GO:0009986">
    <property type="term" value="C:cell surface"/>
    <property type="evidence" value="ECO:0007669"/>
    <property type="project" value="TreeGrafter"/>
</dbReference>
<dbReference type="SMART" id="SM00181">
    <property type="entry name" value="EGF"/>
    <property type="match status" value="2"/>
</dbReference>
<comment type="caution">
    <text evidence="3">Lacks conserved residue(s) required for the propagation of feature annotation.</text>
</comment>
<dbReference type="PROSITE" id="PS50026">
    <property type="entry name" value="EGF_3"/>
    <property type="match status" value="2"/>
</dbReference>
<evidence type="ECO:0000256" key="1">
    <source>
        <dbReference type="ARBA" id="ARBA00022729"/>
    </source>
</evidence>
<keyword evidence="5" id="KW-0812">Transmembrane</keyword>
<gene>
    <name evidence="7" type="ORF">IV203_013900</name>
</gene>
<dbReference type="Pfam" id="PF00008">
    <property type="entry name" value="EGF"/>
    <property type="match status" value="1"/>
</dbReference>
<keyword evidence="8" id="KW-1185">Reference proteome</keyword>
<feature type="domain" description="EGF-like" evidence="6">
    <location>
        <begin position="3"/>
        <end position="51"/>
    </location>
</feature>
<comment type="caution">
    <text evidence="7">The sequence shown here is derived from an EMBL/GenBank/DDBJ whole genome shotgun (WGS) entry which is preliminary data.</text>
</comment>
<dbReference type="EMBL" id="JAGRRH010000001">
    <property type="protein sequence ID" value="KAG7374805.1"/>
    <property type="molecule type" value="Genomic_DNA"/>
</dbReference>
<proteinExistence type="predicted"/>
<evidence type="ECO:0000256" key="5">
    <source>
        <dbReference type="SAM" id="Phobius"/>
    </source>
</evidence>
<dbReference type="Proteomes" id="UP000693970">
    <property type="component" value="Unassembled WGS sequence"/>
</dbReference>
<reference evidence="7" key="2">
    <citation type="submission" date="2021-04" db="EMBL/GenBank/DDBJ databases">
        <authorList>
            <person name="Podell S."/>
        </authorList>
    </citation>
    <scope>NUCLEOTIDE SEQUENCE</scope>
    <source>
        <strain evidence="7">Hildebrandi</strain>
    </source>
</reference>
<keyword evidence="5" id="KW-0472">Membrane</keyword>
<evidence type="ECO:0000313" key="8">
    <source>
        <dbReference type="Proteomes" id="UP000693970"/>
    </source>
</evidence>
<dbReference type="PANTHER" id="PTHR14949">
    <property type="entry name" value="EGF-LIKE-DOMAIN, MULTIPLE 7, 8"/>
    <property type="match status" value="1"/>
</dbReference>
<evidence type="ECO:0000256" key="3">
    <source>
        <dbReference type="PROSITE-ProRule" id="PRU00076"/>
    </source>
</evidence>
<feature type="domain" description="EGF-like" evidence="6">
    <location>
        <begin position="52"/>
        <end position="91"/>
    </location>
</feature>
<dbReference type="InterPro" id="IPR050969">
    <property type="entry name" value="Dev_Signal_Modulators"/>
</dbReference>
<reference evidence="7" key="1">
    <citation type="journal article" date="2021" name="Sci. Rep.">
        <title>Diploid genomic architecture of Nitzschia inconspicua, an elite biomass production diatom.</title>
        <authorList>
            <person name="Oliver A."/>
            <person name="Podell S."/>
            <person name="Pinowska A."/>
            <person name="Traller J.C."/>
            <person name="Smith S.R."/>
            <person name="McClure R."/>
            <person name="Beliaev A."/>
            <person name="Bohutskyi P."/>
            <person name="Hill E.A."/>
            <person name="Rabines A."/>
            <person name="Zheng H."/>
            <person name="Allen L.Z."/>
            <person name="Kuo A."/>
            <person name="Grigoriev I.V."/>
            <person name="Allen A.E."/>
            <person name="Hazlebeck D."/>
            <person name="Allen E.E."/>
        </authorList>
    </citation>
    <scope>NUCLEOTIDE SEQUENCE</scope>
    <source>
        <strain evidence="7">Hildebrandi</strain>
    </source>
</reference>
<organism evidence="7 8">
    <name type="scientific">Nitzschia inconspicua</name>
    <dbReference type="NCBI Taxonomy" id="303405"/>
    <lineage>
        <taxon>Eukaryota</taxon>
        <taxon>Sar</taxon>
        <taxon>Stramenopiles</taxon>
        <taxon>Ochrophyta</taxon>
        <taxon>Bacillariophyta</taxon>
        <taxon>Bacillariophyceae</taxon>
        <taxon>Bacillariophycidae</taxon>
        <taxon>Bacillariales</taxon>
        <taxon>Bacillariaceae</taxon>
        <taxon>Nitzschia</taxon>
    </lineage>
</organism>
<dbReference type="GO" id="GO:0005102">
    <property type="term" value="F:signaling receptor binding"/>
    <property type="evidence" value="ECO:0007669"/>
    <property type="project" value="TreeGrafter"/>
</dbReference>
<dbReference type="OrthoDB" id="430340at2759"/>
<dbReference type="GO" id="GO:0005576">
    <property type="term" value="C:extracellular region"/>
    <property type="evidence" value="ECO:0007669"/>
    <property type="project" value="TreeGrafter"/>
</dbReference>
<evidence type="ECO:0000313" key="7">
    <source>
        <dbReference type="EMBL" id="KAG7374805.1"/>
    </source>
</evidence>
<feature type="disulfide bond" evidence="3">
    <location>
        <begin position="54"/>
        <end position="64"/>
    </location>
</feature>
<feature type="disulfide bond" evidence="3">
    <location>
        <begin position="81"/>
        <end position="90"/>
    </location>
</feature>
<keyword evidence="2 3" id="KW-1015">Disulfide bond</keyword>
<dbReference type="PANTHER" id="PTHR14949:SF54">
    <property type="entry name" value="VWFD DOMAIN-CONTAINING PROTEIN"/>
    <property type="match status" value="1"/>
</dbReference>
<keyword evidence="5" id="KW-1133">Transmembrane helix</keyword>
<dbReference type="AlphaFoldDB" id="A0A9K3M7N2"/>